<accession>A0ABP5Q3H2</accession>
<evidence type="ECO:0000313" key="2">
    <source>
        <dbReference type="Proteomes" id="UP001501474"/>
    </source>
</evidence>
<evidence type="ECO:0000313" key="1">
    <source>
        <dbReference type="EMBL" id="GAA2225132.1"/>
    </source>
</evidence>
<dbReference type="Proteomes" id="UP001501474">
    <property type="component" value="Unassembled WGS sequence"/>
</dbReference>
<comment type="caution">
    <text evidence="1">The sequence shown here is derived from an EMBL/GenBank/DDBJ whole genome shotgun (WGS) entry which is preliminary data.</text>
</comment>
<name>A0ABP5Q3H2_9ACTN</name>
<keyword evidence="2" id="KW-1185">Reference proteome</keyword>
<proteinExistence type="predicted"/>
<sequence length="129" mass="12979">MAGDAADRLDDLADREAVAVAEGDSQAGGVGSQEGALRAWVAGAPRGQRADPVGRSDGQRVIGRGEVGGGAGGGAVVALQAGAERAQGWYWRRAPVPWLLYSCGHGHGWGAFADLCGQTDELGPGNLGA</sequence>
<organism evidence="1 2">
    <name type="scientific">Streptomyces indiaensis</name>
    <dbReference type="NCBI Taxonomy" id="284033"/>
    <lineage>
        <taxon>Bacteria</taxon>
        <taxon>Bacillati</taxon>
        <taxon>Actinomycetota</taxon>
        <taxon>Actinomycetes</taxon>
        <taxon>Kitasatosporales</taxon>
        <taxon>Streptomycetaceae</taxon>
        <taxon>Streptomyces</taxon>
    </lineage>
</organism>
<gene>
    <name evidence="1" type="ORF">GCM10010104_16110</name>
</gene>
<dbReference type="EMBL" id="BAAART010000037">
    <property type="protein sequence ID" value="GAA2225132.1"/>
    <property type="molecule type" value="Genomic_DNA"/>
</dbReference>
<protein>
    <submittedName>
        <fullName evidence="1">Uncharacterized protein</fullName>
    </submittedName>
</protein>
<reference evidence="2" key="1">
    <citation type="journal article" date="2019" name="Int. J. Syst. Evol. Microbiol.">
        <title>The Global Catalogue of Microorganisms (GCM) 10K type strain sequencing project: providing services to taxonomists for standard genome sequencing and annotation.</title>
        <authorList>
            <consortium name="The Broad Institute Genomics Platform"/>
            <consortium name="The Broad Institute Genome Sequencing Center for Infectious Disease"/>
            <person name="Wu L."/>
            <person name="Ma J."/>
        </authorList>
    </citation>
    <scope>NUCLEOTIDE SEQUENCE [LARGE SCALE GENOMIC DNA]</scope>
    <source>
        <strain evidence="2">JCM 3053</strain>
    </source>
</reference>